<name>A0A484MKV9_9ASTE</name>
<evidence type="ECO:0000256" key="1">
    <source>
        <dbReference type="SAM" id="Coils"/>
    </source>
</evidence>
<feature type="non-terminal residue" evidence="2">
    <location>
        <position position="1"/>
    </location>
</feature>
<evidence type="ECO:0000313" key="3">
    <source>
        <dbReference type="Proteomes" id="UP000595140"/>
    </source>
</evidence>
<reference evidence="2 3" key="1">
    <citation type="submission" date="2018-04" db="EMBL/GenBank/DDBJ databases">
        <authorList>
            <person name="Vogel A."/>
        </authorList>
    </citation>
    <scope>NUCLEOTIDE SEQUENCE [LARGE SCALE GENOMIC DNA]</scope>
</reference>
<accession>A0A484MKV9</accession>
<feature type="coiled-coil region" evidence="1">
    <location>
        <begin position="140"/>
        <end position="203"/>
    </location>
</feature>
<sequence>FEGDTTTQELVSGDEDFWLGMLGSASEEVAGAGETSGLELIFATGKEDGLEALLAGDASNSHDQTNAVFDVLEEDDVRGLDSLDDFPDLRGSSSHWAGTSTESGGDKGAFQAVLSLASSPRLDEGVNRLRANTAEASFEADQLRETLKSLREGLKIADRLITSSEAGFSEQLKAAQELHNGEKALLEERCAALERKCASLVTKLTASKDAEARAVECLMEFHSNPRFDPFDYNVDLAVQAAKLAGMEQLLSERDASLAAMTQELASTKLALEEARANSTNPIRGPVASHFAMEDVRSLLAVERRHGQAEGQCSLARIAAGDGISVEKLRDWHSACSAHPNLRRFHPWFPFSLEE</sequence>
<protein>
    <submittedName>
        <fullName evidence="2">Uncharacterized protein</fullName>
    </submittedName>
</protein>
<gene>
    <name evidence="2" type="ORF">CCAM_LOCUS30885</name>
</gene>
<dbReference type="EMBL" id="OOIL02003719">
    <property type="protein sequence ID" value="VFQ89109.1"/>
    <property type="molecule type" value="Genomic_DNA"/>
</dbReference>
<evidence type="ECO:0000313" key="2">
    <source>
        <dbReference type="EMBL" id="VFQ89109.1"/>
    </source>
</evidence>
<proteinExistence type="predicted"/>
<feature type="non-terminal residue" evidence="2">
    <location>
        <position position="354"/>
    </location>
</feature>
<dbReference type="AlphaFoldDB" id="A0A484MKV9"/>
<dbReference type="Proteomes" id="UP000595140">
    <property type="component" value="Unassembled WGS sequence"/>
</dbReference>
<organism evidence="2 3">
    <name type="scientific">Cuscuta campestris</name>
    <dbReference type="NCBI Taxonomy" id="132261"/>
    <lineage>
        <taxon>Eukaryota</taxon>
        <taxon>Viridiplantae</taxon>
        <taxon>Streptophyta</taxon>
        <taxon>Embryophyta</taxon>
        <taxon>Tracheophyta</taxon>
        <taxon>Spermatophyta</taxon>
        <taxon>Magnoliopsida</taxon>
        <taxon>eudicotyledons</taxon>
        <taxon>Gunneridae</taxon>
        <taxon>Pentapetalae</taxon>
        <taxon>asterids</taxon>
        <taxon>lamiids</taxon>
        <taxon>Solanales</taxon>
        <taxon>Convolvulaceae</taxon>
        <taxon>Cuscuteae</taxon>
        <taxon>Cuscuta</taxon>
        <taxon>Cuscuta subgen. Grammica</taxon>
        <taxon>Cuscuta sect. Cleistogrammica</taxon>
    </lineage>
</organism>
<keyword evidence="1" id="KW-0175">Coiled coil</keyword>
<keyword evidence="3" id="KW-1185">Reference proteome</keyword>